<sequence>MSKKKSNSSSSSMRKLSQAGDKPWLQQKKPGKLGKEIDDIFGGGGNKKQLSQAGVKPAKKTGKIGKEIDDIFGGRKKKKVEVETNEKEEAPVNKARVAKRKRSEVDGFNSNPKTGPRKRTEDGLLVFTEDELGINKANAGRSQNETNLFPNVDSTWKTFNELQKLISKTHGQVVGDLMTPSPLVVRGSTNLEDAARLLLETKFRRLPVVDSDGKLIGILTRGNVVRAALQIKRETEKSA</sequence>
<organism evidence="5 6">
    <name type="scientific">Brassica cretica</name>
    <name type="common">Mustard</name>
    <dbReference type="NCBI Taxonomy" id="69181"/>
    <lineage>
        <taxon>Eukaryota</taxon>
        <taxon>Viridiplantae</taxon>
        <taxon>Streptophyta</taxon>
        <taxon>Embryophyta</taxon>
        <taxon>Tracheophyta</taxon>
        <taxon>Spermatophyta</taxon>
        <taxon>Magnoliopsida</taxon>
        <taxon>eudicotyledons</taxon>
        <taxon>Gunneridae</taxon>
        <taxon>Pentapetalae</taxon>
        <taxon>rosids</taxon>
        <taxon>malvids</taxon>
        <taxon>Brassicales</taxon>
        <taxon>Brassicaceae</taxon>
        <taxon>Brassiceae</taxon>
        <taxon>Brassica</taxon>
    </lineage>
</organism>
<feature type="region of interest" description="Disordered" evidence="3">
    <location>
        <begin position="1"/>
        <end position="62"/>
    </location>
</feature>
<protein>
    <recommendedName>
        <fullName evidence="4">CBS domain-containing protein</fullName>
    </recommendedName>
</protein>
<feature type="compositionally biased region" description="Low complexity" evidence="3">
    <location>
        <begin position="7"/>
        <end position="17"/>
    </location>
</feature>
<dbReference type="PANTHER" id="PTHR48108">
    <property type="entry name" value="CBS DOMAIN-CONTAINING PROTEIN CBSX2, CHLOROPLASTIC"/>
    <property type="match status" value="1"/>
</dbReference>
<comment type="caution">
    <text evidence="5">The sequence shown here is derived from an EMBL/GenBank/DDBJ whole genome shotgun (WGS) entry which is preliminary data.</text>
</comment>
<dbReference type="InterPro" id="IPR046342">
    <property type="entry name" value="CBS_dom_sf"/>
</dbReference>
<dbReference type="InterPro" id="IPR013885">
    <property type="entry name" value="DUF1764_euk"/>
</dbReference>
<dbReference type="SUPFAM" id="SSF54631">
    <property type="entry name" value="CBS-domain pair"/>
    <property type="match status" value="1"/>
</dbReference>
<reference evidence="5" key="1">
    <citation type="submission" date="2019-12" db="EMBL/GenBank/DDBJ databases">
        <title>Genome sequencing and annotation of Brassica cretica.</title>
        <authorList>
            <person name="Studholme D.J."/>
            <person name="Sarris P.F."/>
        </authorList>
    </citation>
    <scope>NUCLEOTIDE SEQUENCE</scope>
    <source>
        <strain evidence="5">PFS-001/15</strain>
        <tissue evidence="5">Leaf</tissue>
    </source>
</reference>
<proteinExistence type="predicted"/>
<dbReference type="InterPro" id="IPR051462">
    <property type="entry name" value="CBS_domain-containing"/>
</dbReference>
<dbReference type="PROSITE" id="PS51371">
    <property type="entry name" value="CBS"/>
    <property type="match status" value="1"/>
</dbReference>
<keyword evidence="1" id="KW-0677">Repeat</keyword>
<evidence type="ECO:0000313" key="5">
    <source>
        <dbReference type="EMBL" id="KAF2579013.1"/>
    </source>
</evidence>
<dbReference type="Pfam" id="PF00571">
    <property type="entry name" value="CBS"/>
    <property type="match status" value="1"/>
</dbReference>
<dbReference type="PANTHER" id="PTHR48108:SF24">
    <property type="entry name" value="CBS DOMAIN-CONTAINING PROTEIN CBSX2, CHLOROPLASTIC"/>
    <property type="match status" value="1"/>
</dbReference>
<evidence type="ECO:0000256" key="2">
    <source>
        <dbReference type="PROSITE-ProRule" id="PRU00703"/>
    </source>
</evidence>
<feature type="domain" description="CBS" evidence="4">
    <location>
        <begin position="178"/>
        <end position="235"/>
    </location>
</feature>
<evidence type="ECO:0000256" key="1">
    <source>
        <dbReference type="ARBA" id="ARBA00022737"/>
    </source>
</evidence>
<evidence type="ECO:0000256" key="3">
    <source>
        <dbReference type="SAM" id="MobiDB-lite"/>
    </source>
</evidence>
<dbReference type="EMBL" id="QGKW02001660">
    <property type="protein sequence ID" value="KAF2579013.1"/>
    <property type="molecule type" value="Genomic_DNA"/>
</dbReference>
<feature type="compositionally biased region" description="Basic and acidic residues" evidence="3">
    <location>
        <begin position="80"/>
        <end position="91"/>
    </location>
</feature>
<accession>A0A8S9JBQ4</accession>
<dbReference type="InterPro" id="IPR000644">
    <property type="entry name" value="CBS_dom"/>
</dbReference>
<evidence type="ECO:0000313" key="6">
    <source>
        <dbReference type="Proteomes" id="UP000712281"/>
    </source>
</evidence>
<name>A0A8S9JBQ4_BRACR</name>
<keyword evidence="2" id="KW-0129">CBS domain</keyword>
<dbReference type="Pfam" id="PF08576">
    <property type="entry name" value="DUF1764"/>
    <property type="match status" value="1"/>
</dbReference>
<gene>
    <name evidence="5" type="ORF">F2Q68_00006490</name>
</gene>
<feature type="region of interest" description="Disordered" evidence="3">
    <location>
        <begin position="75"/>
        <end position="119"/>
    </location>
</feature>
<dbReference type="SMART" id="SM00116">
    <property type="entry name" value="CBS"/>
    <property type="match status" value="1"/>
</dbReference>
<evidence type="ECO:0000259" key="4">
    <source>
        <dbReference type="PROSITE" id="PS51371"/>
    </source>
</evidence>
<dbReference type="Proteomes" id="UP000712281">
    <property type="component" value="Unassembled WGS sequence"/>
</dbReference>
<dbReference type="Gene3D" id="3.10.580.10">
    <property type="entry name" value="CBS-domain"/>
    <property type="match status" value="1"/>
</dbReference>
<dbReference type="AlphaFoldDB" id="A0A8S9JBQ4"/>